<dbReference type="SUPFAM" id="SSF82199">
    <property type="entry name" value="SET domain"/>
    <property type="match status" value="1"/>
</dbReference>
<keyword evidence="2" id="KW-0732">Signal</keyword>
<evidence type="ECO:0000313" key="4">
    <source>
        <dbReference type="EMBL" id="CAK0859845.1"/>
    </source>
</evidence>
<proteinExistence type="predicted"/>
<organism evidence="4 5">
    <name type="scientific">Prorocentrum cordatum</name>
    <dbReference type="NCBI Taxonomy" id="2364126"/>
    <lineage>
        <taxon>Eukaryota</taxon>
        <taxon>Sar</taxon>
        <taxon>Alveolata</taxon>
        <taxon>Dinophyceae</taxon>
        <taxon>Prorocentrales</taxon>
        <taxon>Prorocentraceae</taxon>
        <taxon>Prorocentrum</taxon>
    </lineage>
</organism>
<feature type="domain" description="SET" evidence="3">
    <location>
        <begin position="126"/>
        <end position="321"/>
    </location>
</feature>
<gene>
    <name evidence="4" type="ORF">PCOR1329_LOCUS49078</name>
</gene>
<evidence type="ECO:0000256" key="1">
    <source>
        <dbReference type="SAM" id="MobiDB-lite"/>
    </source>
</evidence>
<feature type="signal peptide" evidence="2">
    <location>
        <begin position="1"/>
        <end position="23"/>
    </location>
</feature>
<evidence type="ECO:0000256" key="2">
    <source>
        <dbReference type="SAM" id="SignalP"/>
    </source>
</evidence>
<dbReference type="PANTHER" id="PTHR13271">
    <property type="entry name" value="UNCHARACTERIZED PUTATIVE METHYLTRANSFERASE"/>
    <property type="match status" value="1"/>
</dbReference>
<dbReference type="InterPro" id="IPR001214">
    <property type="entry name" value="SET_dom"/>
</dbReference>
<dbReference type="EMBL" id="CAUYUJ010015937">
    <property type="protein sequence ID" value="CAK0859845.1"/>
    <property type="molecule type" value="Genomic_DNA"/>
</dbReference>
<dbReference type="Proteomes" id="UP001189429">
    <property type="component" value="Unassembled WGS sequence"/>
</dbReference>
<dbReference type="InterPro" id="IPR046341">
    <property type="entry name" value="SET_dom_sf"/>
</dbReference>
<comment type="caution">
    <text evidence="4">The sequence shown here is derived from an EMBL/GenBank/DDBJ whole genome shotgun (WGS) entry which is preliminary data.</text>
</comment>
<feature type="compositionally biased region" description="Pro residues" evidence="1">
    <location>
        <begin position="26"/>
        <end position="35"/>
    </location>
</feature>
<feature type="compositionally biased region" description="Low complexity" evidence="1">
    <location>
        <begin position="38"/>
        <end position="47"/>
    </location>
</feature>
<dbReference type="CDD" id="cd10527">
    <property type="entry name" value="SET_LSMT"/>
    <property type="match status" value="1"/>
</dbReference>
<evidence type="ECO:0000259" key="3">
    <source>
        <dbReference type="PROSITE" id="PS50280"/>
    </source>
</evidence>
<reference evidence="4" key="1">
    <citation type="submission" date="2023-10" db="EMBL/GenBank/DDBJ databases">
        <authorList>
            <person name="Chen Y."/>
            <person name="Shah S."/>
            <person name="Dougan E. K."/>
            <person name="Thang M."/>
            <person name="Chan C."/>
        </authorList>
    </citation>
    <scope>NUCLEOTIDE SEQUENCE [LARGE SCALE GENOMIC DNA]</scope>
</reference>
<sequence length="402" mass="43461">MGLLDLRCAALFVGCALARGAGARPPLSPLPPSRPRPSRTAPSGPSRCGMPRPLPVAPWRPRRRPAAGSAPALLLLLAGGGGGAAAGSQEPVAPLERIPCSRDAPDLGFAAMCAWLEDTCKAKGTSRVHVASFPHGGAPVRGLGVSSDVAKGDHVFCIPKACWLNEDVLPDPFDDGPGTHCTSNERMALWLANEVKKGPESFYSPYFPVLPTEEAYRRFHPAYLEGFQLDESVDLWKMWLGRLHLCHGGRESPTWAEVKLTYVWLLTRQFGGVGMTPLADMPNTAPEPELNVQQILNHGGDFCLKALRDLPAGTELLVDYGAPHHSPTLMFLIYGFALEREHHNVTVPSAEEYASAEYMLSPRDGCAGLRPPEFQLPPDAGPPLQNLARFAARHCRAPLDEL</sequence>
<dbReference type="Gene3D" id="3.90.1410.10">
    <property type="entry name" value="set domain protein methyltransferase, domain 1"/>
    <property type="match status" value="1"/>
</dbReference>
<protein>
    <recommendedName>
        <fullName evidence="3">SET domain-containing protein</fullName>
    </recommendedName>
</protein>
<evidence type="ECO:0000313" key="5">
    <source>
        <dbReference type="Proteomes" id="UP001189429"/>
    </source>
</evidence>
<dbReference type="InterPro" id="IPR050600">
    <property type="entry name" value="SETD3_SETD6_MTase"/>
</dbReference>
<name>A0ABN9ULU1_9DINO</name>
<feature type="region of interest" description="Disordered" evidence="1">
    <location>
        <begin position="24"/>
        <end position="63"/>
    </location>
</feature>
<dbReference type="PROSITE" id="PS50280">
    <property type="entry name" value="SET"/>
    <property type="match status" value="1"/>
</dbReference>
<keyword evidence="5" id="KW-1185">Reference proteome</keyword>
<feature type="chain" id="PRO_5045551605" description="SET domain-containing protein" evidence="2">
    <location>
        <begin position="24"/>
        <end position="402"/>
    </location>
</feature>
<accession>A0ABN9ULU1</accession>